<evidence type="ECO:0000256" key="3">
    <source>
        <dbReference type="ARBA" id="ARBA00022989"/>
    </source>
</evidence>
<evidence type="ECO:0000256" key="6">
    <source>
        <dbReference type="ARBA" id="ARBA00023180"/>
    </source>
</evidence>
<dbReference type="Proteomes" id="UP000694941">
    <property type="component" value="Unplaced"/>
</dbReference>
<keyword evidence="4" id="KW-0472">Membrane</keyword>
<accession>A0ABM1SVX1</accession>
<evidence type="ECO:0000256" key="8">
    <source>
        <dbReference type="SAM" id="SignalP"/>
    </source>
</evidence>
<protein>
    <submittedName>
        <fullName evidence="11">Irregular chiasm C-roughest protein-like</fullName>
    </submittedName>
</protein>
<comment type="subcellular location">
    <subcellularLocation>
        <location evidence="1">Membrane</location>
        <topology evidence="1">Single-pass type I membrane protein</topology>
    </subcellularLocation>
</comment>
<keyword evidence="3" id="KW-1133">Transmembrane helix</keyword>
<dbReference type="PANTHER" id="PTHR11640">
    <property type="entry name" value="NEPHRIN"/>
    <property type="match status" value="1"/>
</dbReference>
<dbReference type="Pfam" id="PF13927">
    <property type="entry name" value="Ig_3"/>
    <property type="match status" value="1"/>
</dbReference>
<evidence type="ECO:0000259" key="9">
    <source>
        <dbReference type="PROSITE" id="PS50835"/>
    </source>
</evidence>
<reference evidence="11" key="1">
    <citation type="submission" date="2025-08" db="UniProtKB">
        <authorList>
            <consortium name="RefSeq"/>
        </authorList>
    </citation>
    <scope>IDENTIFICATION</scope>
    <source>
        <tissue evidence="11">Muscle</tissue>
    </source>
</reference>
<evidence type="ECO:0000313" key="10">
    <source>
        <dbReference type="Proteomes" id="UP000694941"/>
    </source>
</evidence>
<dbReference type="InterPro" id="IPR013106">
    <property type="entry name" value="Ig_V-set"/>
</dbReference>
<evidence type="ECO:0000256" key="2">
    <source>
        <dbReference type="ARBA" id="ARBA00022692"/>
    </source>
</evidence>
<dbReference type="InterPro" id="IPR013783">
    <property type="entry name" value="Ig-like_fold"/>
</dbReference>
<dbReference type="PANTHER" id="PTHR11640:SF31">
    <property type="entry name" value="IRREGULAR CHIASM C-ROUGHEST PROTEIN-RELATED"/>
    <property type="match status" value="1"/>
</dbReference>
<keyword evidence="10" id="KW-1185">Reference proteome</keyword>
<dbReference type="Gene3D" id="2.60.40.10">
    <property type="entry name" value="Immunoglobulins"/>
    <property type="match status" value="3"/>
</dbReference>
<evidence type="ECO:0000256" key="7">
    <source>
        <dbReference type="ARBA" id="ARBA00023319"/>
    </source>
</evidence>
<dbReference type="Pfam" id="PF07686">
    <property type="entry name" value="V-set"/>
    <property type="match status" value="1"/>
</dbReference>
<keyword evidence="5" id="KW-1015">Disulfide bond</keyword>
<gene>
    <name evidence="11" type="primary">LOC106464379</name>
</gene>
<keyword evidence="6" id="KW-0325">Glycoprotein</keyword>
<name>A0ABM1SVX1_LIMPO</name>
<evidence type="ECO:0000256" key="1">
    <source>
        <dbReference type="ARBA" id="ARBA00004479"/>
    </source>
</evidence>
<evidence type="ECO:0000313" key="11">
    <source>
        <dbReference type="RefSeq" id="XP_022247777.1"/>
    </source>
</evidence>
<dbReference type="RefSeq" id="XP_022247777.1">
    <property type="nucleotide sequence ID" value="XM_022392069.1"/>
</dbReference>
<dbReference type="GeneID" id="106464379"/>
<dbReference type="InterPro" id="IPR003599">
    <property type="entry name" value="Ig_sub"/>
</dbReference>
<keyword evidence="2" id="KW-0812">Transmembrane</keyword>
<organism evidence="10 11">
    <name type="scientific">Limulus polyphemus</name>
    <name type="common">Atlantic horseshoe crab</name>
    <dbReference type="NCBI Taxonomy" id="6850"/>
    <lineage>
        <taxon>Eukaryota</taxon>
        <taxon>Metazoa</taxon>
        <taxon>Ecdysozoa</taxon>
        <taxon>Arthropoda</taxon>
        <taxon>Chelicerata</taxon>
        <taxon>Merostomata</taxon>
        <taxon>Xiphosura</taxon>
        <taxon>Limulidae</taxon>
        <taxon>Limulus</taxon>
    </lineage>
</organism>
<dbReference type="PROSITE" id="PS50835">
    <property type="entry name" value="IG_LIKE"/>
    <property type="match status" value="3"/>
</dbReference>
<feature type="chain" id="PRO_5046928388" evidence="8">
    <location>
        <begin position="23"/>
        <end position="305"/>
    </location>
</feature>
<feature type="signal peptide" evidence="8">
    <location>
        <begin position="1"/>
        <end position="22"/>
    </location>
</feature>
<dbReference type="InterPro" id="IPR036179">
    <property type="entry name" value="Ig-like_dom_sf"/>
</dbReference>
<evidence type="ECO:0000256" key="4">
    <source>
        <dbReference type="ARBA" id="ARBA00023136"/>
    </source>
</evidence>
<dbReference type="InterPro" id="IPR051275">
    <property type="entry name" value="Cell_adhesion_signaling"/>
</dbReference>
<keyword evidence="8" id="KW-0732">Signal</keyword>
<evidence type="ECO:0000256" key="5">
    <source>
        <dbReference type="ARBA" id="ARBA00023157"/>
    </source>
</evidence>
<keyword evidence="7" id="KW-0393">Immunoglobulin domain</keyword>
<feature type="domain" description="Ig-like" evidence="9">
    <location>
        <begin position="237"/>
        <end position="305"/>
    </location>
</feature>
<sequence length="305" mass="34177">MTFFIGIQVSVFMLLIPDLVERGEGLIKQTFIREPKDKLVILGEDILLPCRVHNKIGMLQWTRDGFGLGSDRELIGFPRYTMVGNDEEDDYSLQITNAQLDDDAEFQCQVGAVEGIKGIRSTTAVVTVFVPPEPPIILQGAYLRTTAGMNVKLTCEAHGGRPAAELAWIDEKGDVVEEGTEYKINQMADGKRAIAILSWTFVPDRRHHLKSFTCSSENSALKQPDLVTITVDVKYAPNLNLLVHSTKIFENDNVRLTCEVDANPPEIFYNWYRNGKRILNGHSSVFVLNHVTRANNGDIIICEKQ</sequence>
<dbReference type="Pfam" id="PF08205">
    <property type="entry name" value="C2-set_2"/>
    <property type="match status" value="1"/>
</dbReference>
<feature type="domain" description="Ig-like" evidence="9">
    <location>
        <begin position="134"/>
        <end position="230"/>
    </location>
</feature>
<dbReference type="SUPFAM" id="SSF48726">
    <property type="entry name" value="Immunoglobulin"/>
    <property type="match status" value="3"/>
</dbReference>
<dbReference type="InterPro" id="IPR013162">
    <property type="entry name" value="CD80_C2-set"/>
</dbReference>
<proteinExistence type="predicted"/>
<dbReference type="InterPro" id="IPR007110">
    <property type="entry name" value="Ig-like_dom"/>
</dbReference>
<feature type="domain" description="Ig-like" evidence="9">
    <location>
        <begin position="17"/>
        <end position="127"/>
    </location>
</feature>
<dbReference type="SMART" id="SM00409">
    <property type="entry name" value="IG"/>
    <property type="match status" value="2"/>
</dbReference>